<organism evidence="1 2">
    <name type="scientific">Vaccinium darrowii</name>
    <dbReference type="NCBI Taxonomy" id="229202"/>
    <lineage>
        <taxon>Eukaryota</taxon>
        <taxon>Viridiplantae</taxon>
        <taxon>Streptophyta</taxon>
        <taxon>Embryophyta</taxon>
        <taxon>Tracheophyta</taxon>
        <taxon>Spermatophyta</taxon>
        <taxon>Magnoliopsida</taxon>
        <taxon>eudicotyledons</taxon>
        <taxon>Gunneridae</taxon>
        <taxon>Pentapetalae</taxon>
        <taxon>asterids</taxon>
        <taxon>Ericales</taxon>
        <taxon>Ericaceae</taxon>
        <taxon>Vaccinioideae</taxon>
        <taxon>Vaccinieae</taxon>
        <taxon>Vaccinium</taxon>
    </lineage>
</organism>
<dbReference type="Proteomes" id="UP000828048">
    <property type="component" value="Chromosome 2"/>
</dbReference>
<name>A0ACB7WZK2_9ERIC</name>
<protein>
    <submittedName>
        <fullName evidence="1">Uncharacterized protein</fullName>
    </submittedName>
</protein>
<proteinExistence type="predicted"/>
<evidence type="ECO:0000313" key="2">
    <source>
        <dbReference type="Proteomes" id="UP000828048"/>
    </source>
</evidence>
<comment type="caution">
    <text evidence="1">The sequence shown here is derived from an EMBL/GenBank/DDBJ whole genome shotgun (WGS) entry which is preliminary data.</text>
</comment>
<reference evidence="1 2" key="1">
    <citation type="journal article" date="2021" name="Hortic Res">
        <title>High-quality reference genome and annotation aids understanding of berry development for evergreen blueberry (Vaccinium darrowii).</title>
        <authorList>
            <person name="Yu J."/>
            <person name="Hulse-Kemp A.M."/>
            <person name="Babiker E."/>
            <person name="Staton M."/>
        </authorList>
    </citation>
    <scope>NUCLEOTIDE SEQUENCE [LARGE SCALE GENOMIC DNA]</scope>
    <source>
        <strain evidence="2">cv. NJ 8807/NJ 8810</strain>
        <tissue evidence="1">Young leaf</tissue>
    </source>
</reference>
<accession>A0ACB7WZK2</accession>
<sequence>MKDLKAFDSAKAWLACNLAATADAHFPKAAFNPSGLQGGSRIPNSNGSKKDEANVNYSSSFHELESNPNANFGISTSYRSAPTFSVSHRFETLGSRSISPNDKAVSTNVCAEIPLTFVKTRGFRSITGFAGIGISLSIHLSWNFPAGDIGISNMKLLDQSHQSLDQSQHQSIDLDYPLAGEFEEIELQLIVNLRMCIAVFVWQDHPIYPFLLLLNRDEYHTRPTNPLAWWEGGGHILGGRDGLAGGTWLACTRDGRVAFLTNFREIQSLPQPKSRGHLPVRFLESKKDPYEFAEELVKEADQYNGFNLIIADLCSMTMVYVTNRPKEDNISIMEVSPGIHVLSNARLDSPWPKSERLRHSFKELLGLYGDDEVAVAEMVEKLMRDTVRDEESVLPRIYPVEKEYYLSSIFVEAETPLGRYGTRSSSALSFTRSGELSFYERSLQDCWEEQTVTYQIAKPLT</sequence>
<dbReference type="EMBL" id="CM037152">
    <property type="protein sequence ID" value="KAH7833854.1"/>
    <property type="molecule type" value="Genomic_DNA"/>
</dbReference>
<keyword evidence="2" id="KW-1185">Reference proteome</keyword>
<gene>
    <name evidence="1" type="ORF">Vadar_010478</name>
</gene>
<evidence type="ECO:0000313" key="1">
    <source>
        <dbReference type="EMBL" id="KAH7833854.1"/>
    </source>
</evidence>